<evidence type="ECO:0000313" key="4">
    <source>
        <dbReference type="Proteomes" id="UP000290849"/>
    </source>
</evidence>
<keyword evidence="4" id="KW-1185">Reference proteome</keyword>
<dbReference type="PANTHER" id="PTHR35535">
    <property type="entry name" value="HEAT SHOCK PROTEIN HSLJ"/>
    <property type="match status" value="1"/>
</dbReference>
<feature type="chain" id="PRO_5020391395" description="DUF306 domain-containing protein" evidence="1">
    <location>
        <begin position="21"/>
        <end position="179"/>
    </location>
</feature>
<dbReference type="Gene3D" id="2.40.128.270">
    <property type="match status" value="1"/>
</dbReference>
<dbReference type="Proteomes" id="UP000290849">
    <property type="component" value="Unassembled WGS sequence"/>
</dbReference>
<reference evidence="3 4" key="1">
    <citation type="journal article" date="2017" name="Int. J. Syst. Evol. Microbiol.">
        <title>Achromobacter aloeverae sp. nov., isolated from the root of Aloe vera (L.) Burm.f.</title>
        <authorList>
            <person name="Kuncharoen N."/>
            <person name="Muramatsu Y."/>
            <person name="Shibata C."/>
            <person name="Kamakura Y."/>
            <person name="Nakagawa Y."/>
            <person name="Tanasupawat S."/>
        </authorList>
    </citation>
    <scope>NUCLEOTIDE SEQUENCE [LARGE SCALE GENOMIC DNA]</scope>
    <source>
        <strain evidence="3 4">AVA-1</strain>
    </source>
</reference>
<feature type="domain" description="DUF306" evidence="2">
    <location>
        <begin position="49"/>
        <end position="170"/>
    </location>
</feature>
<protein>
    <recommendedName>
        <fullName evidence="2">DUF306 domain-containing protein</fullName>
    </recommendedName>
</protein>
<dbReference type="PANTHER" id="PTHR35535:SF2">
    <property type="entry name" value="DUF306 DOMAIN-CONTAINING PROTEIN"/>
    <property type="match status" value="1"/>
</dbReference>
<dbReference type="InterPro" id="IPR053147">
    <property type="entry name" value="Hsp_HslJ-like"/>
</dbReference>
<evidence type="ECO:0000313" key="3">
    <source>
        <dbReference type="EMBL" id="RXN90505.1"/>
    </source>
</evidence>
<evidence type="ECO:0000256" key="1">
    <source>
        <dbReference type="SAM" id="SignalP"/>
    </source>
</evidence>
<dbReference type="InterPro" id="IPR005184">
    <property type="entry name" value="DUF306_Meta_HslJ"/>
</dbReference>
<dbReference type="OrthoDB" id="423130at2"/>
<proteinExistence type="predicted"/>
<dbReference type="AlphaFoldDB" id="A0A4Q1HLI6"/>
<dbReference type="InterPro" id="IPR038670">
    <property type="entry name" value="HslJ-like_sf"/>
</dbReference>
<name>A0A4Q1HLI6_9BURK</name>
<feature type="signal peptide" evidence="1">
    <location>
        <begin position="1"/>
        <end position="20"/>
    </location>
</feature>
<accession>A0A4Q1HLI6</accession>
<dbReference type="RefSeq" id="WP_129150938.1">
    <property type="nucleotide sequence ID" value="NZ_JBHSDO010000014.1"/>
</dbReference>
<dbReference type="Pfam" id="PF03724">
    <property type="entry name" value="META"/>
    <property type="match status" value="1"/>
</dbReference>
<keyword evidence="1" id="KW-0732">Signal</keyword>
<gene>
    <name evidence="3" type="ORF">C7R54_13505</name>
</gene>
<comment type="caution">
    <text evidence="3">The sequence shown here is derived from an EMBL/GenBank/DDBJ whole genome shotgun (WGS) entry which is preliminary data.</text>
</comment>
<sequence length="179" mass="18343">MSFPFPPRCLAAVVTAAAFAAVLSGCSTTTGHAQAKGAAAAQAATTSDSLAETTWDLVSWTNADGGAVAVPGGNGNPPVGLAFLTQGHAYRVAGFSGCNRYMGTYRLEGGKLSITVPASTFMGCPSDQLAGFETAYLKALARIASFTLDSGGAPRKMTLNLRDGAVMTFKRGEDVPTRL</sequence>
<organism evidence="3 4">
    <name type="scientific">Achromobacter aloeverae</name>
    <dbReference type="NCBI Taxonomy" id="1750518"/>
    <lineage>
        <taxon>Bacteria</taxon>
        <taxon>Pseudomonadati</taxon>
        <taxon>Pseudomonadota</taxon>
        <taxon>Betaproteobacteria</taxon>
        <taxon>Burkholderiales</taxon>
        <taxon>Alcaligenaceae</taxon>
        <taxon>Achromobacter</taxon>
    </lineage>
</organism>
<dbReference type="EMBL" id="PYAL01000003">
    <property type="protein sequence ID" value="RXN90505.1"/>
    <property type="molecule type" value="Genomic_DNA"/>
</dbReference>
<evidence type="ECO:0000259" key="2">
    <source>
        <dbReference type="Pfam" id="PF03724"/>
    </source>
</evidence>